<dbReference type="PANTHER" id="PTHR42938">
    <property type="entry name" value="FORMATE DEHYDROGENASE 1"/>
    <property type="match status" value="1"/>
</dbReference>
<name>A0A427AZF4_ENSVE</name>
<dbReference type="Pfam" id="PF00389">
    <property type="entry name" value="2-Hacid_dh"/>
    <property type="match status" value="1"/>
</dbReference>
<dbReference type="AlphaFoldDB" id="A0A427AZF4"/>
<comment type="similarity">
    <text evidence="1">Belongs to the D-isomer specific 2-hydroxyacid dehydrogenase family.</text>
</comment>
<dbReference type="InterPro" id="IPR006139">
    <property type="entry name" value="D-isomer_2_OHA_DH_cat_dom"/>
</dbReference>
<dbReference type="EMBL" id="AMZH03000863">
    <property type="protein sequence ID" value="RRT81631.1"/>
    <property type="molecule type" value="Genomic_DNA"/>
</dbReference>
<sequence>MKKRKREYFLRVRWATASLLYPVSDETVSLATLHQKGVHGLSNRANALHLSTATSSACRQPRLPPLLCLGFFLLLPLAIPLPRPAPCRASTSLAAGRPTVLVTEKLGEVGLQLLREIANVDCSYNLVPEELCDKMSLYDVLIVLTGTKVTREAFEAFEGRLKVVGRAGVGIDNVDLQAATECGCLCQRAHRQHRRCGGARDRATRRMARNYVVVSLVGKTLAVRGFGKVGSQVARRARGLGIHVIAHVPYAPADKARAVGVELVSFDAAISDSDFISLRLPLTPSTAKIFNDEALAKVKKGVTVVNVARGGGRKDDKLVMHENVTVTPHLGAGTVEAQVHLTNVESKFAGALSDAGDIPRGRG</sequence>
<accession>A0A427AZF4</accession>
<reference evidence="4 5" key="1">
    <citation type="journal article" date="2014" name="Agronomy (Basel)">
        <title>A Draft Genome Sequence for Ensete ventricosum, the Drought-Tolerant Tree Against Hunger.</title>
        <authorList>
            <person name="Harrison J."/>
            <person name="Moore K.A."/>
            <person name="Paszkiewicz K."/>
            <person name="Jones T."/>
            <person name="Grant M."/>
            <person name="Ambacheew D."/>
            <person name="Muzemil S."/>
            <person name="Studholme D.J."/>
        </authorList>
    </citation>
    <scope>NUCLEOTIDE SEQUENCE [LARGE SCALE GENOMIC DNA]</scope>
</reference>
<feature type="non-terminal residue" evidence="4">
    <location>
        <position position="363"/>
    </location>
</feature>
<feature type="domain" description="D-isomer specific 2-hydroxyacid dehydrogenase NAD-binding" evidence="3">
    <location>
        <begin position="206"/>
        <end position="318"/>
    </location>
</feature>
<dbReference type="InterPro" id="IPR006140">
    <property type="entry name" value="D-isomer_DH_NAD-bd"/>
</dbReference>
<dbReference type="Proteomes" id="UP000287651">
    <property type="component" value="Unassembled WGS sequence"/>
</dbReference>
<dbReference type="Gene3D" id="3.40.50.720">
    <property type="entry name" value="NAD(P)-binding Rossmann-like Domain"/>
    <property type="match status" value="2"/>
</dbReference>
<dbReference type="InterPro" id="IPR036291">
    <property type="entry name" value="NAD(P)-bd_dom_sf"/>
</dbReference>
<dbReference type="SUPFAM" id="SSF52283">
    <property type="entry name" value="Formate/glycerate dehydrogenase catalytic domain-like"/>
    <property type="match status" value="1"/>
</dbReference>
<evidence type="ECO:0008006" key="6">
    <source>
        <dbReference type="Google" id="ProtNLM"/>
    </source>
</evidence>
<evidence type="ECO:0000313" key="5">
    <source>
        <dbReference type="Proteomes" id="UP000287651"/>
    </source>
</evidence>
<proteinExistence type="inferred from homology"/>
<dbReference type="SUPFAM" id="SSF51735">
    <property type="entry name" value="NAD(P)-binding Rossmann-fold domains"/>
    <property type="match status" value="1"/>
</dbReference>
<gene>
    <name evidence="4" type="ORF">B296_00015766</name>
</gene>
<comment type="caution">
    <text evidence="4">The sequence shown here is derived from an EMBL/GenBank/DDBJ whole genome shotgun (WGS) entry which is preliminary data.</text>
</comment>
<organism evidence="4 5">
    <name type="scientific">Ensete ventricosum</name>
    <name type="common">Abyssinian banana</name>
    <name type="synonym">Musa ensete</name>
    <dbReference type="NCBI Taxonomy" id="4639"/>
    <lineage>
        <taxon>Eukaryota</taxon>
        <taxon>Viridiplantae</taxon>
        <taxon>Streptophyta</taxon>
        <taxon>Embryophyta</taxon>
        <taxon>Tracheophyta</taxon>
        <taxon>Spermatophyta</taxon>
        <taxon>Magnoliopsida</taxon>
        <taxon>Liliopsida</taxon>
        <taxon>Zingiberales</taxon>
        <taxon>Musaceae</taxon>
        <taxon>Ensete</taxon>
    </lineage>
</organism>
<dbReference type="GO" id="GO:0051287">
    <property type="term" value="F:NAD binding"/>
    <property type="evidence" value="ECO:0007669"/>
    <property type="project" value="InterPro"/>
</dbReference>
<dbReference type="PANTHER" id="PTHR42938:SF5">
    <property type="entry name" value="D-3-PHOSPHOGLYCERATE DEHYDROGENASE 3, CHLOROPLASTIC"/>
    <property type="match status" value="1"/>
</dbReference>
<evidence type="ECO:0000313" key="4">
    <source>
        <dbReference type="EMBL" id="RRT81631.1"/>
    </source>
</evidence>
<dbReference type="GO" id="GO:0004617">
    <property type="term" value="F:phosphoglycerate dehydrogenase activity"/>
    <property type="evidence" value="ECO:0007669"/>
    <property type="project" value="TreeGrafter"/>
</dbReference>
<keyword evidence="1" id="KW-0560">Oxidoreductase</keyword>
<evidence type="ECO:0000259" key="3">
    <source>
        <dbReference type="Pfam" id="PF02826"/>
    </source>
</evidence>
<feature type="domain" description="D-isomer specific 2-hydroxyacid dehydrogenase catalytic" evidence="2">
    <location>
        <begin position="100"/>
        <end position="186"/>
    </location>
</feature>
<evidence type="ECO:0000259" key="2">
    <source>
        <dbReference type="Pfam" id="PF00389"/>
    </source>
</evidence>
<protein>
    <recommendedName>
        <fullName evidence="6">D-isomer specific 2-hydroxyacid dehydrogenase NAD-binding domain-containing protein</fullName>
    </recommendedName>
</protein>
<evidence type="ECO:0000256" key="1">
    <source>
        <dbReference type="RuleBase" id="RU003719"/>
    </source>
</evidence>
<dbReference type="Pfam" id="PF02826">
    <property type="entry name" value="2-Hacid_dh_C"/>
    <property type="match status" value="1"/>
</dbReference>